<dbReference type="RefSeq" id="WP_336351592.1">
    <property type="nucleotide sequence ID" value="NZ_JAZAQL010000003.1"/>
</dbReference>
<dbReference type="Proteomes" id="UP001596395">
    <property type="component" value="Unassembled WGS sequence"/>
</dbReference>
<keyword evidence="1" id="KW-0812">Transmembrane</keyword>
<keyword evidence="1" id="KW-0472">Membrane</keyword>
<dbReference type="AlphaFoldDB" id="A0ABD5VGL5"/>
<evidence type="ECO:0000313" key="3">
    <source>
        <dbReference type="Proteomes" id="UP001596395"/>
    </source>
</evidence>
<reference evidence="2 3" key="1">
    <citation type="journal article" date="2019" name="Int. J. Syst. Evol. Microbiol.">
        <title>The Global Catalogue of Microorganisms (GCM) 10K type strain sequencing project: providing services to taxonomists for standard genome sequencing and annotation.</title>
        <authorList>
            <consortium name="The Broad Institute Genomics Platform"/>
            <consortium name="The Broad Institute Genome Sequencing Center for Infectious Disease"/>
            <person name="Wu L."/>
            <person name="Ma J."/>
        </authorList>
    </citation>
    <scope>NUCLEOTIDE SEQUENCE [LARGE SCALE GENOMIC DNA]</scope>
    <source>
        <strain evidence="2 3">GX26</strain>
    </source>
</reference>
<evidence type="ECO:0000256" key="1">
    <source>
        <dbReference type="SAM" id="Phobius"/>
    </source>
</evidence>
<evidence type="ECO:0000313" key="2">
    <source>
        <dbReference type="EMBL" id="MFC6954655.1"/>
    </source>
</evidence>
<proteinExistence type="predicted"/>
<keyword evidence="3" id="KW-1185">Reference proteome</keyword>
<organism evidence="2 3">
    <name type="scientific">Halorubellus litoreus</name>
    <dbReference type="NCBI Taxonomy" id="755308"/>
    <lineage>
        <taxon>Archaea</taxon>
        <taxon>Methanobacteriati</taxon>
        <taxon>Methanobacteriota</taxon>
        <taxon>Stenosarchaea group</taxon>
        <taxon>Halobacteria</taxon>
        <taxon>Halobacteriales</taxon>
        <taxon>Halorubellaceae</taxon>
        <taxon>Halorubellus</taxon>
    </lineage>
</organism>
<keyword evidence="1" id="KW-1133">Transmembrane helix</keyword>
<protein>
    <submittedName>
        <fullName evidence="2">Uncharacterized protein</fullName>
    </submittedName>
</protein>
<feature type="transmembrane region" description="Helical" evidence="1">
    <location>
        <begin position="47"/>
        <end position="73"/>
    </location>
</feature>
<feature type="transmembrane region" description="Helical" evidence="1">
    <location>
        <begin position="85"/>
        <end position="103"/>
    </location>
</feature>
<gene>
    <name evidence="2" type="ORF">ACFQGB_17455</name>
</gene>
<comment type="caution">
    <text evidence="2">The sequence shown here is derived from an EMBL/GenBank/DDBJ whole genome shotgun (WGS) entry which is preliminary data.</text>
</comment>
<name>A0ABD5VGL5_9EURY</name>
<dbReference type="EMBL" id="JBHSXN010000003">
    <property type="protein sequence ID" value="MFC6954655.1"/>
    <property type="molecule type" value="Genomic_DNA"/>
</dbReference>
<accession>A0ABD5VGL5</accession>
<sequence length="113" mass="11226">MPVLRPVGVGVLAFPVLAGVALATYPTTVLVVGVPVGVVVGFASDGWLAAILNGVLAGVAIGALFFTAGYLLVTSQPRLAPGAGISLMLMALVAVAFVVQSTVSAPLGNVLKR</sequence>